<name>A0ABR7LY52_9ACTN</name>
<organism evidence="4 5">
    <name type="scientific">Actinomadura alba</name>
    <dbReference type="NCBI Taxonomy" id="406431"/>
    <lineage>
        <taxon>Bacteria</taxon>
        <taxon>Bacillati</taxon>
        <taxon>Actinomycetota</taxon>
        <taxon>Actinomycetes</taxon>
        <taxon>Streptosporangiales</taxon>
        <taxon>Thermomonosporaceae</taxon>
        <taxon>Actinomadura</taxon>
    </lineage>
</organism>
<reference evidence="4 5" key="1">
    <citation type="submission" date="2020-06" db="EMBL/GenBank/DDBJ databases">
        <title>Actinomadura xiongansis sp. nov., isolated from soil of Baiyangdian.</title>
        <authorList>
            <person name="Zhang X."/>
        </authorList>
    </citation>
    <scope>NUCLEOTIDE SEQUENCE [LARGE SCALE GENOMIC DNA]</scope>
    <source>
        <strain evidence="4 5">HBUM206468</strain>
    </source>
</reference>
<dbReference type="PANTHER" id="PTHR43080">
    <property type="entry name" value="CBS DOMAIN-CONTAINING PROTEIN CBSX3, MITOCHONDRIAL"/>
    <property type="match status" value="1"/>
</dbReference>
<dbReference type="SUPFAM" id="SSF54631">
    <property type="entry name" value="CBS-domain pair"/>
    <property type="match status" value="1"/>
</dbReference>
<evidence type="ECO:0000256" key="2">
    <source>
        <dbReference type="PROSITE-ProRule" id="PRU00703"/>
    </source>
</evidence>
<evidence type="ECO:0000313" key="4">
    <source>
        <dbReference type="EMBL" id="MBC6469778.1"/>
    </source>
</evidence>
<dbReference type="RefSeq" id="WP_187246822.1">
    <property type="nucleotide sequence ID" value="NZ_BAAAOK010000010.1"/>
</dbReference>
<dbReference type="Proteomes" id="UP000805614">
    <property type="component" value="Unassembled WGS sequence"/>
</dbReference>
<comment type="caution">
    <text evidence="4">The sequence shown here is derived from an EMBL/GenBank/DDBJ whole genome shotgun (WGS) entry which is preliminary data.</text>
</comment>
<keyword evidence="5" id="KW-1185">Reference proteome</keyword>
<dbReference type="EMBL" id="JABVEC010000031">
    <property type="protein sequence ID" value="MBC6469778.1"/>
    <property type="molecule type" value="Genomic_DNA"/>
</dbReference>
<dbReference type="InterPro" id="IPR046342">
    <property type="entry name" value="CBS_dom_sf"/>
</dbReference>
<dbReference type="InterPro" id="IPR051257">
    <property type="entry name" value="Diverse_CBS-Domain"/>
</dbReference>
<evidence type="ECO:0000313" key="5">
    <source>
        <dbReference type="Proteomes" id="UP000805614"/>
    </source>
</evidence>
<feature type="domain" description="CBS" evidence="3">
    <location>
        <begin position="7"/>
        <end position="65"/>
    </location>
</feature>
<proteinExistence type="predicted"/>
<gene>
    <name evidence="4" type="ORF">HKK74_30430</name>
</gene>
<accession>A0ABR7LY52</accession>
<dbReference type="PROSITE" id="PS51371">
    <property type="entry name" value="CBS"/>
    <property type="match status" value="2"/>
</dbReference>
<dbReference type="SMART" id="SM00116">
    <property type="entry name" value="CBS"/>
    <property type="match status" value="2"/>
</dbReference>
<dbReference type="Pfam" id="PF00571">
    <property type="entry name" value="CBS"/>
    <property type="match status" value="2"/>
</dbReference>
<keyword evidence="1 2" id="KW-0129">CBS domain</keyword>
<dbReference type="InterPro" id="IPR000644">
    <property type="entry name" value="CBS_dom"/>
</dbReference>
<sequence length="203" mass="21576">MIVREAMSTPAVTVPGSWSVRQAVRLLHERGVTAVPVVDQAGYLVGVVTETDLLRGEFETDPAAFLRATAAAGEPPVVRVEDVMTTEVRTASESTDLAALAELMITMGLGIVPVLRGDRLVGVLRRHDLMRLVSDSDARVRDDVLAAIRERFPAGPHWTVTVRAGVVRLQGTAGGHAARAVHLLARTVPGVTRVAVVDAPNAV</sequence>
<evidence type="ECO:0000259" key="3">
    <source>
        <dbReference type="PROSITE" id="PS51371"/>
    </source>
</evidence>
<feature type="domain" description="CBS" evidence="3">
    <location>
        <begin position="84"/>
        <end position="139"/>
    </location>
</feature>
<dbReference type="Gene3D" id="3.10.580.10">
    <property type="entry name" value="CBS-domain"/>
    <property type="match status" value="1"/>
</dbReference>
<evidence type="ECO:0000256" key="1">
    <source>
        <dbReference type="ARBA" id="ARBA00023122"/>
    </source>
</evidence>
<dbReference type="PANTHER" id="PTHR43080:SF2">
    <property type="entry name" value="CBS DOMAIN-CONTAINING PROTEIN"/>
    <property type="match status" value="1"/>
</dbReference>
<protein>
    <submittedName>
        <fullName evidence="4">CBS domain-containing protein</fullName>
    </submittedName>
</protein>